<gene>
    <name evidence="2" type="ORF">IAR63_13890</name>
</gene>
<evidence type="ECO:0000259" key="1">
    <source>
        <dbReference type="Pfam" id="PF17994"/>
    </source>
</evidence>
<dbReference type="EMBL" id="CP060822">
    <property type="protein sequence ID" value="QNP28936.1"/>
    <property type="molecule type" value="Genomic_DNA"/>
</dbReference>
<organism evidence="2 3">
    <name type="scientific">Cylindrospermopsis curvispora GIHE-G1</name>
    <dbReference type="NCBI Taxonomy" id="2666332"/>
    <lineage>
        <taxon>Bacteria</taxon>
        <taxon>Bacillati</taxon>
        <taxon>Cyanobacteriota</taxon>
        <taxon>Cyanophyceae</taxon>
        <taxon>Nostocales</taxon>
        <taxon>Aphanizomenonaceae</taxon>
        <taxon>Cylindrospermopsis</taxon>
    </lineage>
</organism>
<dbReference type="Pfam" id="PF17994">
    <property type="entry name" value="Glft2_N"/>
    <property type="match status" value="1"/>
</dbReference>
<evidence type="ECO:0000313" key="2">
    <source>
        <dbReference type="EMBL" id="QNP28936.1"/>
    </source>
</evidence>
<dbReference type="InterPro" id="IPR029044">
    <property type="entry name" value="Nucleotide-diphossugar_trans"/>
</dbReference>
<evidence type="ECO:0000313" key="3">
    <source>
        <dbReference type="Proteomes" id="UP000516013"/>
    </source>
</evidence>
<proteinExistence type="predicted"/>
<reference evidence="2 3" key="1">
    <citation type="submission" date="2020-08" db="EMBL/GenBank/DDBJ databases">
        <title>Complete genome sequence of Raphidiopsis curvispora isolated from drinking water reservoir in South Korea.</title>
        <authorList>
            <person name="Jeong J."/>
        </authorList>
    </citation>
    <scope>NUCLEOTIDE SEQUENCE [LARGE SCALE GENOMIC DNA]</scope>
    <source>
        <strain evidence="2 3">GIHE-G1</strain>
    </source>
</reference>
<keyword evidence="2" id="KW-0808">Transferase</keyword>
<dbReference type="Pfam" id="PF13641">
    <property type="entry name" value="Glyco_tranf_2_3"/>
    <property type="match status" value="1"/>
</dbReference>
<dbReference type="InterPro" id="IPR040492">
    <property type="entry name" value="GlfT2_N"/>
</dbReference>
<dbReference type="Proteomes" id="UP000516013">
    <property type="component" value="Chromosome"/>
</dbReference>
<dbReference type="SUPFAM" id="SSF53448">
    <property type="entry name" value="Nucleotide-diphospho-sugar transferases"/>
    <property type="match status" value="1"/>
</dbReference>
<dbReference type="GO" id="GO:0016740">
    <property type="term" value="F:transferase activity"/>
    <property type="evidence" value="ECO:0007669"/>
    <property type="project" value="UniProtKB-KW"/>
</dbReference>
<name>A0A7H0EYS0_9CYAN</name>
<accession>A0A7H0EYS0</accession>
<protein>
    <submittedName>
        <fullName evidence="2">Glycosyltransferase</fullName>
    </submittedName>
</protein>
<dbReference type="KEGG" id="ccur:IAR63_13890"/>
<keyword evidence="3" id="KW-1185">Reference proteome</keyword>
<feature type="domain" description="Galactofuranosyltransferase GlfT2 N-terminal" evidence="1">
    <location>
        <begin position="24"/>
        <end position="159"/>
    </location>
</feature>
<dbReference type="AlphaFoldDB" id="A0A7H0EYS0"/>
<dbReference type="RefSeq" id="WP_187705672.1">
    <property type="nucleotide sequence ID" value="NZ_CP060822.1"/>
</dbReference>
<dbReference type="Gene3D" id="3.90.550.60">
    <property type="match status" value="1"/>
</dbReference>
<sequence length="637" mass="75424">MVNQLELPSLHQIPRQKIENHHLQNIIFPTTTICTVEELFFRNNDQVIFNYEHQILELKPGNLVSLDTYFNGFYVDNWREYTSLVDINVSLKFQGTGKVSLYNIDRLGETKTLLAQKIIKSNTTKQLEEILVFKNLDISSYTGMIYLEILALEMCQISHGHFSTSEQPNQQVKIALVICTYKREKYIQKNIQLLGSHLSENPQYRNQLEVWIIDNGRTLSIENIKDINNNLKIHLIPNKNAGGSGGFARGMLEVIENSNQFSHILLMDDDILFHPEIFNRVWVFLSLCHGKYQKEICLGSSMLRLDKKYIQHEKGAYWNRNQGFVPVKQNMDLRKLKDTLFNEVDEYIDYSGWWFFCFPVHIIKEHGLPYPFFIKVDDVEFCRRIGKKIIILNGISVWHEPFENKKNPSIEYYYFRNSMIYHSLYFEPEFSRIKAIKWFLKPLLRELFCYRYETAESIIKATVDFLKGPHALVANHPEEKHRQVCQSGEKTSRNPDLCFVYKKYWESVEKTESKLHRFWRLLTLNGHLLPDWLFFEDDTLSDKGYSIVPSNNGRPLNTFRVKKVLYYNLTTQEGFIVKFCRREFFRIFISALWLALLMMIQLERTKRQYIDSFAKFTSPDFWETYLEIAPQCPKYGE</sequence>